<feature type="region of interest" description="Disordered" evidence="6">
    <location>
        <begin position="155"/>
        <end position="216"/>
    </location>
</feature>
<feature type="region of interest" description="Disordered" evidence="6">
    <location>
        <begin position="343"/>
        <end position="369"/>
    </location>
</feature>
<dbReference type="EMBL" id="JACGWO010000007">
    <property type="protein sequence ID" value="KAK4422647.1"/>
    <property type="molecule type" value="Genomic_DNA"/>
</dbReference>
<evidence type="ECO:0000256" key="6">
    <source>
        <dbReference type="SAM" id="MobiDB-lite"/>
    </source>
</evidence>
<reference evidence="8" key="2">
    <citation type="journal article" date="2024" name="Plant">
        <title>Genomic evolution and insights into agronomic trait innovations of Sesamum species.</title>
        <authorList>
            <person name="Miao H."/>
            <person name="Wang L."/>
            <person name="Qu L."/>
            <person name="Liu H."/>
            <person name="Sun Y."/>
            <person name="Le M."/>
            <person name="Wang Q."/>
            <person name="Wei S."/>
            <person name="Zheng Y."/>
            <person name="Lin W."/>
            <person name="Duan Y."/>
            <person name="Cao H."/>
            <person name="Xiong S."/>
            <person name="Wang X."/>
            <person name="Wei L."/>
            <person name="Li C."/>
            <person name="Ma Q."/>
            <person name="Ju M."/>
            <person name="Zhao R."/>
            <person name="Li G."/>
            <person name="Mu C."/>
            <person name="Tian Q."/>
            <person name="Mei H."/>
            <person name="Zhang T."/>
            <person name="Gao T."/>
            <person name="Zhang H."/>
        </authorList>
    </citation>
    <scope>NUCLEOTIDE SEQUENCE</scope>
    <source>
        <strain evidence="8">3651</strain>
    </source>
</reference>
<evidence type="ECO:0000256" key="3">
    <source>
        <dbReference type="ARBA" id="ARBA00023125"/>
    </source>
</evidence>
<feature type="compositionally biased region" description="Basic and acidic residues" evidence="6">
    <location>
        <begin position="476"/>
        <end position="497"/>
    </location>
</feature>
<evidence type="ECO:0000259" key="7">
    <source>
        <dbReference type="PROSITE" id="PS50982"/>
    </source>
</evidence>
<evidence type="ECO:0000256" key="5">
    <source>
        <dbReference type="ARBA" id="ARBA00023242"/>
    </source>
</evidence>
<accession>A0AAE1Y362</accession>
<evidence type="ECO:0000313" key="8">
    <source>
        <dbReference type="EMBL" id="KAK4422647.1"/>
    </source>
</evidence>
<name>A0AAE1Y362_9LAMI</name>
<comment type="subcellular location">
    <subcellularLocation>
        <location evidence="1">Nucleus</location>
    </subcellularLocation>
</comment>
<proteinExistence type="predicted"/>
<gene>
    <name evidence="8" type="ORF">Salat_1847200</name>
</gene>
<dbReference type="GO" id="GO:0005634">
    <property type="term" value="C:nucleus"/>
    <property type="evidence" value="ECO:0007669"/>
    <property type="project" value="UniProtKB-SubCell"/>
</dbReference>
<dbReference type="SUPFAM" id="SSF54171">
    <property type="entry name" value="DNA-binding domain"/>
    <property type="match status" value="2"/>
</dbReference>
<reference evidence="8" key="1">
    <citation type="submission" date="2020-06" db="EMBL/GenBank/DDBJ databases">
        <authorList>
            <person name="Li T."/>
            <person name="Hu X."/>
            <person name="Zhang T."/>
            <person name="Song X."/>
            <person name="Zhang H."/>
            <person name="Dai N."/>
            <person name="Sheng W."/>
            <person name="Hou X."/>
            <person name="Wei L."/>
        </authorList>
    </citation>
    <scope>NUCLEOTIDE SEQUENCE</scope>
    <source>
        <strain evidence="8">3651</strain>
        <tissue evidence="8">Leaf</tissue>
    </source>
</reference>
<feature type="domain" description="MBD" evidence="7">
    <location>
        <begin position="78"/>
        <end position="151"/>
    </location>
</feature>
<organism evidence="8 9">
    <name type="scientific">Sesamum alatum</name>
    <dbReference type="NCBI Taxonomy" id="300844"/>
    <lineage>
        <taxon>Eukaryota</taxon>
        <taxon>Viridiplantae</taxon>
        <taxon>Streptophyta</taxon>
        <taxon>Embryophyta</taxon>
        <taxon>Tracheophyta</taxon>
        <taxon>Spermatophyta</taxon>
        <taxon>Magnoliopsida</taxon>
        <taxon>eudicotyledons</taxon>
        <taxon>Gunneridae</taxon>
        <taxon>Pentapetalae</taxon>
        <taxon>asterids</taxon>
        <taxon>lamiids</taxon>
        <taxon>Lamiales</taxon>
        <taxon>Pedaliaceae</taxon>
        <taxon>Sesamum</taxon>
    </lineage>
</organism>
<dbReference type="InterPro" id="IPR016177">
    <property type="entry name" value="DNA-bd_dom_sf"/>
</dbReference>
<protein>
    <submittedName>
        <fullName evidence="8">Methyl-CpG-binding domain-containing protein 13</fullName>
    </submittedName>
</protein>
<evidence type="ECO:0000256" key="4">
    <source>
        <dbReference type="ARBA" id="ARBA00023163"/>
    </source>
</evidence>
<dbReference type="PANTHER" id="PTHR34067">
    <property type="entry name" value="OS04G0193200 PROTEIN"/>
    <property type="match status" value="1"/>
</dbReference>
<dbReference type="AlphaFoldDB" id="A0AAE1Y362"/>
<dbReference type="PANTHER" id="PTHR34067:SF20">
    <property type="entry name" value="OS08G0206700 PROTEIN"/>
    <property type="match status" value="1"/>
</dbReference>
<feature type="compositionally biased region" description="Polar residues" evidence="6">
    <location>
        <begin position="193"/>
        <end position="205"/>
    </location>
</feature>
<keyword evidence="4" id="KW-0804">Transcription</keyword>
<keyword evidence="5" id="KW-0539">Nucleus</keyword>
<evidence type="ECO:0000256" key="2">
    <source>
        <dbReference type="ARBA" id="ARBA00023015"/>
    </source>
</evidence>
<dbReference type="InterPro" id="IPR001739">
    <property type="entry name" value="Methyl_CpG_DNA-bd"/>
</dbReference>
<keyword evidence="3" id="KW-0238">DNA-binding</keyword>
<sequence length="648" mass="70800">MVDGKSPDWLPPGFTEKVKYKNGRKIKYYYNVATGAKYHSKKDVLTCATADDGLLGTPETTKVDNSGLSSNKKVDAILDTTNDSPGWLPGGWTMEEKTRQSGPRKGSVYKVYTDLSSGSRFYSRAAVTRYLNTVDQPNTVTVQNKVHTLDNVDEPVRDVSPQGICMTSTGHIPEKKKKGSIKTLDNVDEPSPDMSQQGISKTNTGHVPEKKKKSNSFETVAIESSAADDLPPGWIKEIVTSKSGKKIRKDPYYTDPISGYVFRSKLDALRYLKTNDIASCACRPKKRELDDLEMIKNKVVSTVPASEQLSEQKRQLFPELNDGGENSGAKFPAESEAKILKQMQDNSNSNAETDKNPEPANEVPKRDTGVTAVDVAISSTVTDPLSEQKIAESGMEKQTDITPLKSRTSKKRKDPSLPQRASKRLAGSKPEVQPDSVLNERSLRAASKRSFGSEVDTFSGPSVIASASIPLPSDVEPAKEETLQEVESLDKVEKPPTDDPAIPDGQTGTQASENQQDDGKRPQESQLCYDFGDSWSDPLEFALKTLRGEIPIDDTLTFAGCFGEQVTIPYNQADGCLKPSQSDEPIIFQNDFGHHSESSKQQGAVNELPANPSSFSALGNISFQTCNGFNSQSSTEAVKKDSQTTFNP</sequence>
<dbReference type="Pfam" id="PF01429">
    <property type="entry name" value="MBD"/>
    <property type="match status" value="1"/>
</dbReference>
<feature type="region of interest" description="Disordered" evidence="6">
    <location>
        <begin position="384"/>
        <end position="529"/>
    </location>
</feature>
<evidence type="ECO:0000256" key="1">
    <source>
        <dbReference type="ARBA" id="ARBA00004123"/>
    </source>
</evidence>
<keyword evidence="9" id="KW-1185">Reference proteome</keyword>
<comment type="caution">
    <text evidence="8">The sequence shown here is derived from an EMBL/GenBank/DDBJ whole genome shotgun (WGS) entry which is preliminary data.</text>
</comment>
<dbReference type="Proteomes" id="UP001293254">
    <property type="component" value="Unassembled WGS sequence"/>
</dbReference>
<feature type="compositionally biased region" description="Basic and acidic residues" evidence="6">
    <location>
        <begin position="352"/>
        <end position="368"/>
    </location>
</feature>
<dbReference type="InterPro" id="IPR038945">
    <property type="entry name" value="MBD13-like"/>
</dbReference>
<dbReference type="Gene3D" id="3.30.890.10">
    <property type="entry name" value="Methyl-cpg-binding Protein 2, Chain A"/>
    <property type="match status" value="2"/>
</dbReference>
<feature type="domain" description="MBD" evidence="7">
    <location>
        <begin position="220"/>
        <end position="294"/>
    </location>
</feature>
<dbReference type="PROSITE" id="PS50982">
    <property type="entry name" value="MBD"/>
    <property type="match status" value="2"/>
</dbReference>
<keyword evidence="2" id="KW-0805">Transcription regulation</keyword>
<dbReference type="GO" id="GO:0003677">
    <property type="term" value="F:DNA binding"/>
    <property type="evidence" value="ECO:0007669"/>
    <property type="project" value="UniProtKB-KW"/>
</dbReference>
<evidence type="ECO:0000313" key="9">
    <source>
        <dbReference type="Proteomes" id="UP001293254"/>
    </source>
</evidence>